<evidence type="ECO:0000313" key="9">
    <source>
        <dbReference type="Proteomes" id="UP000541444"/>
    </source>
</evidence>
<evidence type="ECO:0000313" key="8">
    <source>
        <dbReference type="EMBL" id="KAF6165410.1"/>
    </source>
</evidence>
<dbReference type="PANTHER" id="PTHR12506:SF20">
    <property type="entry name" value="ZINC FINGER CCCH DOMAIN-CONTAINING PROTEIN 67"/>
    <property type="match status" value="1"/>
</dbReference>
<evidence type="ECO:0000256" key="6">
    <source>
        <dbReference type="SAM" id="MobiDB-lite"/>
    </source>
</evidence>
<dbReference type="SMART" id="SM00356">
    <property type="entry name" value="ZnF_C3H1"/>
    <property type="match status" value="5"/>
</dbReference>
<dbReference type="InterPro" id="IPR036855">
    <property type="entry name" value="Znf_CCCH_sf"/>
</dbReference>
<keyword evidence="2 5" id="KW-0863">Zinc-finger</keyword>
<organism evidence="8 9">
    <name type="scientific">Kingdonia uniflora</name>
    <dbReference type="NCBI Taxonomy" id="39325"/>
    <lineage>
        <taxon>Eukaryota</taxon>
        <taxon>Viridiplantae</taxon>
        <taxon>Streptophyta</taxon>
        <taxon>Embryophyta</taxon>
        <taxon>Tracheophyta</taxon>
        <taxon>Spermatophyta</taxon>
        <taxon>Magnoliopsida</taxon>
        <taxon>Ranunculales</taxon>
        <taxon>Circaeasteraceae</taxon>
        <taxon>Kingdonia</taxon>
    </lineage>
</organism>
<dbReference type="PROSITE" id="PS50103">
    <property type="entry name" value="ZF_C3H1"/>
    <property type="match status" value="5"/>
</dbReference>
<dbReference type="InterPro" id="IPR000571">
    <property type="entry name" value="Znf_CCCH"/>
</dbReference>
<dbReference type="AlphaFoldDB" id="A0A7J7NEI6"/>
<feature type="domain" description="C3H1-type" evidence="7">
    <location>
        <begin position="354"/>
        <end position="382"/>
    </location>
</feature>
<dbReference type="Proteomes" id="UP000541444">
    <property type="component" value="Unassembled WGS sequence"/>
</dbReference>
<dbReference type="OrthoDB" id="411372at2759"/>
<proteinExistence type="predicted"/>
<dbReference type="Pfam" id="PF00642">
    <property type="entry name" value="zf-CCCH"/>
    <property type="match status" value="5"/>
</dbReference>
<protein>
    <recommendedName>
        <fullName evidence="7">C3H1-type domain-containing protein</fullName>
    </recommendedName>
</protein>
<keyword evidence="3 5" id="KW-0862">Zinc</keyword>
<feature type="compositionally biased region" description="Basic and acidic residues" evidence="6">
    <location>
        <begin position="12"/>
        <end position="25"/>
    </location>
</feature>
<keyword evidence="4" id="KW-0238">DNA-binding</keyword>
<feature type="domain" description="C3H1-type" evidence="7">
    <location>
        <begin position="220"/>
        <end position="248"/>
    </location>
</feature>
<reference evidence="8 9" key="1">
    <citation type="journal article" date="2020" name="IScience">
        <title>Genome Sequencing of the Endangered Kingdonia uniflora (Circaeasteraceae, Ranunculales) Reveals Potential Mechanisms of Evolutionary Specialization.</title>
        <authorList>
            <person name="Sun Y."/>
            <person name="Deng T."/>
            <person name="Zhang A."/>
            <person name="Moore M.J."/>
            <person name="Landis J.B."/>
            <person name="Lin N."/>
            <person name="Zhang H."/>
            <person name="Zhang X."/>
            <person name="Huang J."/>
            <person name="Zhang X."/>
            <person name="Sun H."/>
            <person name="Wang H."/>
        </authorList>
    </citation>
    <scope>NUCLEOTIDE SEQUENCE [LARGE SCALE GENOMIC DNA]</scope>
    <source>
        <strain evidence="8">TB1705</strain>
        <tissue evidence="8">Leaf</tissue>
    </source>
</reference>
<evidence type="ECO:0000256" key="3">
    <source>
        <dbReference type="ARBA" id="ARBA00022833"/>
    </source>
</evidence>
<evidence type="ECO:0000256" key="5">
    <source>
        <dbReference type="PROSITE-ProRule" id="PRU00723"/>
    </source>
</evidence>
<name>A0A7J7NEI6_9MAGN</name>
<keyword evidence="9" id="KW-1185">Reference proteome</keyword>
<feature type="region of interest" description="Disordered" evidence="6">
    <location>
        <begin position="248"/>
        <end position="281"/>
    </location>
</feature>
<keyword evidence="1 5" id="KW-0479">Metal-binding</keyword>
<feature type="compositionally biased region" description="Polar residues" evidence="6">
    <location>
        <begin position="271"/>
        <end position="281"/>
    </location>
</feature>
<dbReference type="GO" id="GO:0008270">
    <property type="term" value="F:zinc ion binding"/>
    <property type="evidence" value="ECO:0007669"/>
    <property type="project" value="UniProtKB-KW"/>
</dbReference>
<evidence type="ECO:0000259" key="7">
    <source>
        <dbReference type="PROSITE" id="PS50103"/>
    </source>
</evidence>
<dbReference type="SUPFAM" id="SSF90229">
    <property type="entry name" value="CCCH zinc finger"/>
    <property type="match status" value="4"/>
</dbReference>
<feature type="zinc finger region" description="C3H1-type" evidence="5">
    <location>
        <begin position="354"/>
        <end position="382"/>
    </location>
</feature>
<feature type="zinc finger region" description="C3H1-type" evidence="5">
    <location>
        <begin position="398"/>
        <end position="426"/>
    </location>
</feature>
<feature type="domain" description="C3H1-type" evidence="7">
    <location>
        <begin position="116"/>
        <end position="144"/>
    </location>
</feature>
<feature type="zinc finger region" description="C3H1-type" evidence="5">
    <location>
        <begin position="220"/>
        <end position="248"/>
    </location>
</feature>
<dbReference type="Gene3D" id="4.10.1000.10">
    <property type="entry name" value="Zinc finger, CCCH-type"/>
    <property type="match status" value="2"/>
</dbReference>
<dbReference type="GO" id="GO:0003677">
    <property type="term" value="F:DNA binding"/>
    <property type="evidence" value="ECO:0007669"/>
    <property type="project" value="UniProtKB-KW"/>
</dbReference>
<evidence type="ECO:0000256" key="2">
    <source>
        <dbReference type="ARBA" id="ARBA00022771"/>
    </source>
</evidence>
<dbReference type="InterPro" id="IPR050974">
    <property type="entry name" value="Plant_ZF_CCCH"/>
</dbReference>
<feature type="zinc finger region" description="C3H1-type" evidence="5">
    <location>
        <begin position="175"/>
        <end position="202"/>
    </location>
</feature>
<accession>A0A7J7NEI6</accession>
<evidence type="ECO:0000256" key="4">
    <source>
        <dbReference type="ARBA" id="ARBA00023125"/>
    </source>
</evidence>
<dbReference type="PANTHER" id="PTHR12506">
    <property type="entry name" value="PROTEIN PHOSPHATASE RELATED"/>
    <property type="match status" value="1"/>
</dbReference>
<comment type="caution">
    <text evidence="8">The sequence shown here is derived from an EMBL/GenBank/DDBJ whole genome shotgun (WGS) entry which is preliminary data.</text>
</comment>
<feature type="compositionally biased region" description="Pro residues" evidence="6">
    <location>
        <begin position="31"/>
        <end position="48"/>
    </location>
</feature>
<feature type="region of interest" description="Disordered" evidence="6">
    <location>
        <begin position="1"/>
        <end position="119"/>
    </location>
</feature>
<feature type="domain" description="C3H1-type" evidence="7">
    <location>
        <begin position="398"/>
        <end position="426"/>
    </location>
</feature>
<feature type="compositionally biased region" description="Basic and acidic residues" evidence="6">
    <location>
        <begin position="68"/>
        <end position="79"/>
    </location>
</feature>
<feature type="domain" description="C3H1-type" evidence="7">
    <location>
        <begin position="175"/>
        <end position="202"/>
    </location>
</feature>
<gene>
    <name evidence="8" type="ORF">GIB67_018854</name>
</gene>
<dbReference type="Gene3D" id="2.30.30.1190">
    <property type="match status" value="1"/>
</dbReference>
<dbReference type="EMBL" id="JACGCM010000854">
    <property type="protein sequence ID" value="KAF6165410.1"/>
    <property type="molecule type" value="Genomic_DNA"/>
</dbReference>
<dbReference type="GO" id="GO:0003729">
    <property type="term" value="F:mRNA binding"/>
    <property type="evidence" value="ECO:0007669"/>
    <property type="project" value="UniProtKB-ARBA"/>
</dbReference>
<sequence>MEATEVFQSNEEELKLELDKEKEGDFVQSSPTPPSTSVPEPQPEPNLSPPDTSVEETTLDTQFQNLGLEEKSSDTHSQTEENSDTQDPQKEEDPGEGEIVPKEGKTRKYQQQYPLRSGEPDCSFYLRTRACRYGSNCRFNHPSRRKNQARSSGGAVTLDPAQAVTATENDDHPEKTGQIECKYNRTGSCKFGSSCRYYHPRDKTVVAAPVDFNFLGLPIRPGEKECPHYMRTGSCKFSTNCRFHHPDPTAAVESDTPSGHDNGGSVPLHSSDASQPASWALPTTSPSYPPMMYCSPQVVQPKTEWNGYQASSSVGPLYSADGNVYRPPAPVMNSSNLHSTQNHYPIPIDAFPERPGQPECQFFMKNGDCKYRSACRFHHPKNRASHSLATGSMGLPSGPGPTNCANYIQYGVCNNGPSCKFNHPPPFNVNNYVNARGAGMT</sequence>
<evidence type="ECO:0000256" key="1">
    <source>
        <dbReference type="ARBA" id="ARBA00022723"/>
    </source>
</evidence>
<feature type="zinc finger region" description="C3H1-type" evidence="5">
    <location>
        <begin position="116"/>
        <end position="144"/>
    </location>
</feature>